<proteinExistence type="predicted"/>
<evidence type="ECO:0000313" key="3">
    <source>
        <dbReference type="EMBL" id="OGK17356.1"/>
    </source>
</evidence>
<reference evidence="3 4" key="1">
    <citation type="journal article" date="2016" name="Nat. Commun.">
        <title>Thousands of microbial genomes shed light on interconnected biogeochemical processes in an aquifer system.</title>
        <authorList>
            <person name="Anantharaman K."/>
            <person name="Brown C.T."/>
            <person name="Hug L.A."/>
            <person name="Sharon I."/>
            <person name="Castelle C.J."/>
            <person name="Probst A.J."/>
            <person name="Thomas B.C."/>
            <person name="Singh A."/>
            <person name="Wilkins M.J."/>
            <person name="Karaoz U."/>
            <person name="Brodie E.L."/>
            <person name="Williams K.H."/>
            <person name="Hubbard S.S."/>
            <person name="Banfield J.F."/>
        </authorList>
    </citation>
    <scope>NUCLEOTIDE SEQUENCE [LARGE SCALE GENOMIC DNA]</scope>
</reference>
<dbReference type="InterPro" id="IPR050194">
    <property type="entry name" value="Glycosyltransferase_grp1"/>
</dbReference>
<gene>
    <name evidence="3" type="ORF">A2774_04115</name>
</gene>
<dbReference type="SUPFAM" id="SSF53756">
    <property type="entry name" value="UDP-Glycosyltransferase/glycogen phosphorylase"/>
    <property type="match status" value="1"/>
</dbReference>
<dbReference type="AlphaFoldDB" id="A0A1F7GEP9"/>
<dbReference type="Pfam" id="PF00534">
    <property type="entry name" value="Glycos_transf_1"/>
    <property type="match status" value="1"/>
</dbReference>
<dbReference type="Pfam" id="PF13439">
    <property type="entry name" value="Glyco_transf_4"/>
    <property type="match status" value="1"/>
</dbReference>
<dbReference type="GO" id="GO:0016757">
    <property type="term" value="F:glycosyltransferase activity"/>
    <property type="evidence" value="ECO:0007669"/>
    <property type="project" value="InterPro"/>
</dbReference>
<comment type="caution">
    <text evidence="3">The sequence shown here is derived from an EMBL/GenBank/DDBJ whole genome shotgun (WGS) entry which is preliminary data.</text>
</comment>
<dbReference type="Proteomes" id="UP000177208">
    <property type="component" value="Unassembled WGS sequence"/>
</dbReference>
<evidence type="ECO:0008006" key="5">
    <source>
        <dbReference type="Google" id="ProtNLM"/>
    </source>
</evidence>
<sequence>MLKVALVRGKHLNNYEGQNYLFDSGQVRLTAIGSLNPIDGNFPFPVISLPSPADIPIFTSAVKYLANRLIGDMHYLYRLNSLKDKFDIFHTADPYYFFSYQLAKLRQRKLIKKLIFTSWETIAFNNETVEKKKRIKYFSIGQADLFICHTEKAKQVLLAEGVKPDKIRLVRLGVDINKFKRSTINFKQKNDLTILFVGRLAEEKGVTDLYETYKRLKMQRSKIKSKTQNLKLRIIGQGGLENNLRTGIADDGLSDDVSLEKKDYFKMPRVYREADVLVLPAKTTKTWEEQYGMVLIEAMACGLPIVAYNSGAIGEVIGGAGILVKEGSGRDLASAIKRLIENRAEREKLGKMGRYRAIKYFAAGDTAERLKQIYLQIAG</sequence>
<dbReference type="Gene3D" id="3.40.50.2000">
    <property type="entry name" value="Glycogen Phosphorylase B"/>
    <property type="match status" value="2"/>
</dbReference>
<evidence type="ECO:0000259" key="2">
    <source>
        <dbReference type="Pfam" id="PF13439"/>
    </source>
</evidence>
<feature type="domain" description="Glycosyl transferase family 1" evidence="1">
    <location>
        <begin position="184"/>
        <end position="354"/>
    </location>
</feature>
<name>A0A1F7GEP9_9BACT</name>
<feature type="domain" description="Glycosyltransferase subfamily 4-like N-terminal" evidence="2">
    <location>
        <begin position="69"/>
        <end position="177"/>
    </location>
</feature>
<protein>
    <recommendedName>
        <fullName evidence="5">Glycosyl transferase family 1 domain-containing protein</fullName>
    </recommendedName>
</protein>
<organism evidence="3 4">
    <name type="scientific">Candidatus Roizmanbacteria bacterium RIFCSPHIGHO2_01_FULL_39_12c</name>
    <dbReference type="NCBI Taxonomy" id="1802031"/>
    <lineage>
        <taxon>Bacteria</taxon>
        <taxon>Candidatus Roizmaniibacteriota</taxon>
    </lineage>
</organism>
<dbReference type="EMBL" id="MFZG01000009">
    <property type="protein sequence ID" value="OGK17356.1"/>
    <property type="molecule type" value="Genomic_DNA"/>
</dbReference>
<dbReference type="PANTHER" id="PTHR45947:SF3">
    <property type="entry name" value="SULFOQUINOVOSYL TRANSFERASE SQD2"/>
    <property type="match status" value="1"/>
</dbReference>
<dbReference type="InterPro" id="IPR028098">
    <property type="entry name" value="Glyco_trans_4-like_N"/>
</dbReference>
<dbReference type="PANTHER" id="PTHR45947">
    <property type="entry name" value="SULFOQUINOVOSYL TRANSFERASE SQD2"/>
    <property type="match status" value="1"/>
</dbReference>
<accession>A0A1F7GEP9</accession>
<dbReference type="InterPro" id="IPR001296">
    <property type="entry name" value="Glyco_trans_1"/>
</dbReference>
<evidence type="ECO:0000313" key="4">
    <source>
        <dbReference type="Proteomes" id="UP000177208"/>
    </source>
</evidence>
<dbReference type="CDD" id="cd03801">
    <property type="entry name" value="GT4_PimA-like"/>
    <property type="match status" value="1"/>
</dbReference>
<evidence type="ECO:0000259" key="1">
    <source>
        <dbReference type="Pfam" id="PF00534"/>
    </source>
</evidence>